<dbReference type="SUPFAM" id="SSF54980">
    <property type="entry name" value="EF-G C-terminal domain-like"/>
    <property type="match status" value="1"/>
</dbReference>
<comment type="similarity">
    <text evidence="1">Belongs to the IMPACT family.</text>
</comment>
<dbReference type="GO" id="GO:0006446">
    <property type="term" value="P:regulation of translational initiation"/>
    <property type="evidence" value="ECO:0007669"/>
    <property type="project" value="TreeGrafter"/>
</dbReference>
<evidence type="ECO:0000313" key="4">
    <source>
        <dbReference type="EMBL" id="QNM07303.1"/>
    </source>
</evidence>
<dbReference type="InterPro" id="IPR020568">
    <property type="entry name" value="Ribosomal_Su5_D2-typ_SF"/>
</dbReference>
<dbReference type="InterPro" id="IPR023582">
    <property type="entry name" value="Impact"/>
</dbReference>
<dbReference type="EMBL" id="CP060635">
    <property type="protein sequence ID" value="QNM07303.1"/>
    <property type="molecule type" value="Genomic_DNA"/>
</dbReference>
<evidence type="ECO:0000256" key="1">
    <source>
        <dbReference type="ARBA" id="ARBA00007665"/>
    </source>
</evidence>
<gene>
    <name evidence="4" type="ORF">H9Q79_10100</name>
</gene>
<dbReference type="InterPro" id="IPR015269">
    <property type="entry name" value="UPF0029_Impact_C"/>
</dbReference>
<evidence type="ECO:0000259" key="2">
    <source>
        <dbReference type="Pfam" id="PF01205"/>
    </source>
</evidence>
<dbReference type="Pfam" id="PF09186">
    <property type="entry name" value="DUF1949"/>
    <property type="match status" value="1"/>
</dbReference>
<dbReference type="Pfam" id="PF01205">
    <property type="entry name" value="Impact_N"/>
    <property type="match status" value="1"/>
</dbReference>
<organism evidence="4 5">
    <name type="scientific">Wansuia hejianensis</name>
    <dbReference type="NCBI Taxonomy" id="2763667"/>
    <lineage>
        <taxon>Bacteria</taxon>
        <taxon>Bacillati</taxon>
        <taxon>Bacillota</taxon>
        <taxon>Clostridia</taxon>
        <taxon>Lachnospirales</taxon>
        <taxon>Lachnospiraceae</taxon>
        <taxon>Wansuia</taxon>
    </lineage>
</organism>
<name>A0A7G9G921_9FIRM</name>
<feature type="domain" description="UPF0029" evidence="3">
    <location>
        <begin position="141"/>
        <end position="195"/>
    </location>
</feature>
<dbReference type="AlphaFoldDB" id="A0A7G9G921"/>
<feature type="domain" description="Impact N-terminal" evidence="2">
    <location>
        <begin position="19"/>
        <end position="123"/>
    </location>
</feature>
<dbReference type="InterPro" id="IPR020569">
    <property type="entry name" value="UPF0029_Impact_CS"/>
</dbReference>
<dbReference type="SUPFAM" id="SSF54211">
    <property type="entry name" value="Ribosomal protein S5 domain 2-like"/>
    <property type="match status" value="1"/>
</dbReference>
<dbReference type="InterPro" id="IPR001498">
    <property type="entry name" value="Impact_N"/>
</dbReference>
<dbReference type="InterPro" id="IPR036956">
    <property type="entry name" value="Impact_N_sf"/>
</dbReference>
<dbReference type="Gene3D" id="3.30.70.240">
    <property type="match status" value="1"/>
</dbReference>
<accession>A0A7G9G921</accession>
<dbReference type="KEGG" id="whj:H9Q79_10100"/>
<dbReference type="PANTHER" id="PTHR16301:SF20">
    <property type="entry name" value="IMPACT FAMILY MEMBER YIGZ"/>
    <property type="match status" value="1"/>
</dbReference>
<dbReference type="PROSITE" id="PS00910">
    <property type="entry name" value="UPF0029"/>
    <property type="match status" value="1"/>
</dbReference>
<proteinExistence type="inferred from homology"/>
<sequence length="221" mass="24963">MLDLYKTVYRGGEAEIVEKKSRFIATVRLVETEEEALQFIEEMRKRYWNANHNCFAYVIGERRETVRASDDGEPSGTAGRPMLDVLLGEELYNTAVVVTRYFGGTLLGTGGLVRAYSKAVQEGLKNTVLIEKKSGSLMEIRTDYTGVGKIQYLLGQKKIPVLQADYTDIVALRVILPVREEKKFCQDVTEATNGKAEIRKEETLYYAELDGRILMGEEMKA</sequence>
<dbReference type="RefSeq" id="WP_118647546.1">
    <property type="nucleotide sequence ID" value="NZ_CP060635.1"/>
</dbReference>
<dbReference type="PANTHER" id="PTHR16301">
    <property type="entry name" value="IMPACT-RELATED"/>
    <property type="match status" value="1"/>
</dbReference>
<evidence type="ECO:0000259" key="3">
    <source>
        <dbReference type="Pfam" id="PF09186"/>
    </source>
</evidence>
<dbReference type="NCBIfam" id="TIGR00257">
    <property type="entry name" value="IMPACT_YIGZ"/>
    <property type="match status" value="1"/>
</dbReference>
<dbReference type="InterPro" id="IPR035647">
    <property type="entry name" value="EFG_III/V"/>
</dbReference>
<dbReference type="Gene3D" id="3.30.230.30">
    <property type="entry name" value="Impact, N-terminal domain"/>
    <property type="match status" value="1"/>
</dbReference>
<reference evidence="4 5" key="1">
    <citation type="submission" date="2020-08" db="EMBL/GenBank/DDBJ databases">
        <authorList>
            <person name="Liu C."/>
            <person name="Sun Q."/>
        </authorList>
    </citation>
    <scope>NUCLEOTIDE SEQUENCE [LARGE SCALE GENOMIC DNA]</scope>
    <source>
        <strain evidence="4 5">NSJ-29</strain>
    </source>
</reference>
<evidence type="ECO:0000313" key="5">
    <source>
        <dbReference type="Proteomes" id="UP000515860"/>
    </source>
</evidence>
<dbReference type="InterPro" id="IPR015796">
    <property type="entry name" value="Impact_YigZ-like"/>
</dbReference>
<keyword evidence="5" id="KW-1185">Reference proteome</keyword>
<dbReference type="Proteomes" id="UP000515860">
    <property type="component" value="Chromosome"/>
</dbReference>
<dbReference type="GO" id="GO:0005737">
    <property type="term" value="C:cytoplasm"/>
    <property type="evidence" value="ECO:0007669"/>
    <property type="project" value="TreeGrafter"/>
</dbReference>
<protein>
    <submittedName>
        <fullName evidence="4">YigZ family protein</fullName>
    </submittedName>
</protein>